<dbReference type="SMART" id="SM00471">
    <property type="entry name" value="HDc"/>
    <property type="match status" value="1"/>
</dbReference>
<name>A0ABR6JD43_AGRRD</name>
<dbReference type="Gene3D" id="1.10.3210.10">
    <property type="entry name" value="Hypothetical protein af1432"/>
    <property type="match status" value="1"/>
</dbReference>
<dbReference type="PANTHER" id="PTHR11373">
    <property type="entry name" value="DEOXYNUCLEOSIDE TRIPHOSPHATE TRIPHOSPHOHYDROLASE"/>
    <property type="match status" value="1"/>
</dbReference>
<dbReference type="CDD" id="cd00077">
    <property type="entry name" value="HDc"/>
    <property type="match status" value="1"/>
</dbReference>
<protein>
    <recommendedName>
        <fullName evidence="1">HD/PDEase domain-containing protein</fullName>
    </recommendedName>
</protein>
<dbReference type="InterPro" id="IPR006674">
    <property type="entry name" value="HD_domain"/>
</dbReference>
<organism evidence="2 3">
    <name type="scientific">Agrobacterium radiobacter</name>
    <dbReference type="NCBI Taxonomy" id="362"/>
    <lineage>
        <taxon>Bacteria</taxon>
        <taxon>Pseudomonadati</taxon>
        <taxon>Pseudomonadota</taxon>
        <taxon>Alphaproteobacteria</taxon>
        <taxon>Hyphomicrobiales</taxon>
        <taxon>Rhizobiaceae</taxon>
        <taxon>Rhizobium/Agrobacterium group</taxon>
        <taxon>Agrobacterium</taxon>
        <taxon>Agrobacterium tumefaciens complex</taxon>
    </lineage>
</organism>
<evidence type="ECO:0000313" key="2">
    <source>
        <dbReference type="EMBL" id="MBB4492498.1"/>
    </source>
</evidence>
<evidence type="ECO:0000313" key="3">
    <source>
        <dbReference type="Proteomes" id="UP000534590"/>
    </source>
</evidence>
<dbReference type="Pfam" id="PF01966">
    <property type="entry name" value="HD"/>
    <property type="match status" value="1"/>
</dbReference>
<reference evidence="2 3" key="1">
    <citation type="submission" date="2020-08" db="EMBL/GenBank/DDBJ databases">
        <title>Genomic Encyclopedia of Type Strains, Phase IV (KMG-V): Genome sequencing to study the core and pangenomes of soil and plant-associated prokaryotes.</title>
        <authorList>
            <person name="Whitman W."/>
        </authorList>
    </citation>
    <scope>NUCLEOTIDE SEQUENCE [LARGE SCALE GENOMIC DNA]</scope>
    <source>
        <strain evidence="2 3">SEMIA 461</strain>
    </source>
</reference>
<dbReference type="InterPro" id="IPR050135">
    <property type="entry name" value="dGTPase-like"/>
</dbReference>
<dbReference type="PANTHER" id="PTHR11373:SF4">
    <property type="entry name" value="DEOXYNUCLEOSIDE TRIPHOSPHATE TRIPHOSPHOHYDROLASE SAMHD1"/>
    <property type="match status" value="1"/>
</dbReference>
<feature type="domain" description="HD/PDEase" evidence="1">
    <location>
        <begin position="88"/>
        <end position="275"/>
    </location>
</feature>
<dbReference type="Proteomes" id="UP000534590">
    <property type="component" value="Unassembled WGS sequence"/>
</dbReference>
<dbReference type="RefSeq" id="WP_183229489.1">
    <property type="nucleotide sequence ID" value="NZ_JACIGS010000005.1"/>
</dbReference>
<dbReference type="SUPFAM" id="SSF109604">
    <property type="entry name" value="HD-domain/PDEase-like"/>
    <property type="match status" value="1"/>
</dbReference>
<comment type="caution">
    <text evidence="2">The sequence shown here is derived from an EMBL/GenBank/DDBJ whole genome shotgun (WGS) entry which is preliminary data.</text>
</comment>
<dbReference type="InterPro" id="IPR003607">
    <property type="entry name" value="HD/PDEase_dom"/>
</dbReference>
<evidence type="ECO:0000259" key="1">
    <source>
        <dbReference type="SMART" id="SM00471"/>
    </source>
</evidence>
<proteinExistence type="predicted"/>
<accession>A0ABR6JD43</accession>
<keyword evidence="3" id="KW-1185">Reference proteome</keyword>
<sequence length="821" mass="91488">MEQSLAIQLKDSLPSLTQSVHDLMTQWLQPLKVRLDQGVETRPKQVNDPIWGTVDLFSWEVAFLDTPFLQRLRGVKQLGLAQLVFPSANHDRLEHVVGVVGAVETMLDALGRRISKWNISHVDDLLPEITQNQKYIYRLAALLHDTGHGPFSHAIEPVLETQTGGANPLAPWKKELRDAQLLLRRIYPQNDMPSISEVLAVLFVLSQPMRTILAHDRLLMPRGSLDAEQFQEHLAAAILGAVSGPGASHLSQVLSSQIDADKLDYLSRDAHHSGLEIGFDTDRLLSKIEILKMTEQNLDPSLSDLIERANAQATRSILQIGIAASGFGSFEQMLIGRTFLYDRLYHHHKVRAAEAMAQRLVLAAEEERGKPFSLKEMFVPFGDESILQVFAGNLTSSQIKLKPGRSRRLASGLLNRDLLHRAFAFRGRFIDCPPGLTDEQKEDIRREKWAVVARDLSALATRIEVASEIHALSLEIGTSLATDVGTPEQSKVASMQAELQAIGAEELIVDIPAKKADAIRILARFPNGTIRVPEFSFNPVKWTDAYDLQKRTGYVFCPRSLVPLVSLAAKLIFLRRYGVVMGPDADGYIKMTQDHTGWLEILRQRELLDHTAIELLTRKRHQLLTIRSEKLGIPKDWLGQDPDLDVKLTEDINHVLQAGLTHEDAEAFYKVMGAMFNMVDHWYGTGLVTEALENEAALQKHIRSFLEMNRINVTEGVEMSGGELDLLAEGRVIVENKFESNVATNATAKAAGMQARRYAMALSSQLTIVIVAVRYRAGEMLEKTKSISVGPVVDGENRVALRIVLPYGSPVPSREKAQKKA</sequence>
<dbReference type="EMBL" id="JACIHP010000005">
    <property type="protein sequence ID" value="MBB4492498.1"/>
    <property type="molecule type" value="Genomic_DNA"/>
</dbReference>
<gene>
    <name evidence="2" type="ORF">GGE40_004343</name>
</gene>